<dbReference type="AlphaFoldDB" id="A0A9E7ZZI8"/>
<accession>A0A9E7ZZI8</accession>
<protein>
    <submittedName>
        <fullName evidence="9">Replication endonuclease</fullName>
    </submittedName>
</protein>
<dbReference type="GO" id="GO:0006260">
    <property type="term" value="P:DNA replication"/>
    <property type="evidence" value="ECO:0007669"/>
    <property type="project" value="UniProtKB-KW"/>
</dbReference>
<evidence type="ECO:0000256" key="5">
    <source>
        <dbReference type="ARBA" id="ARBA00022759"/>
    </source>
</evidence>
<evidence type="ECO:0000256" key="2">
    <source>
        <dbReference type="ARBA" id="ARBA00009260"/>
    </source>
</evidence>
<keyword evidence="5 9" id="KW-0255">Endonuclease</keyword>
<feature type="region of interest" description="Disordered" evidence="7">
    <location>
        <begin position="186"/>
        <end position="206"/>
    </location>
</feature>
<evidence type="ECO:0000259" key="8">
    <source>
        <dbReference type="Pfam" id="PF05840"/>
    </source>
</evidence>
<evidence type="ECO:0000256" key="7">
    <source>
        <dbReference type="SAM" id="MobiDB-lite"/>
    </source>
</evidence>
<dbReference type="GO" id="GO:0016787">
    <property type="term" value="F:hydrolase activity"/>
    <property type="evidence" value="ECO:0007669"/>
    <property type="project" value="UniProtKB-KW"/>
</dbReference>
<feature type="region of interest" description="Disordered" evidence="7">
    <location>
        <begin position="838"/>
        <end position="887"/>
    </location>
</feature>
<proteinExistence type="inferred from homology"/>
<evidence type="ECO:0000313" key="9">
    <source>
        <dbReference type="EMBL" id="UZF88816.1"/>
    </source>
</evidence>
<keyword evidence="4" id="KW-0540">Nuclease</keyword>
<organism evidence="9">
    <name type="scientific">Bosea sp. NBC_00436</name>
    <dbReference type="NCBI Taxonomy" id="2969620"/>
    <lineage>
        <taxon>Bacteria</taxon>
        <taxon>Pseudomonadati</taxon>
        <taxon>Pseudomonadota</taxon>
        <taxon>Alphaproteobacteria</taxon>
        <taxon>Hyphomicrobiales</taxon>
        <taxon>Boseaceae</taxon>
        <taxon>Bosea</taxon>
    </lineage>
</organism>
<comment type="similarity">
    <text evidence="2">Belongs to the phage GPA family.</text>
</comment>
<dbReference type="GO" id="GO:0004519">
    <property type="term" value="F:endonuclease activity"/>
    <property type="evidence" value="ECO:0007669"/>
    <property type="project" value="UniProtKB-KW"/>
</dbReference>
<name>A0A9E7ZZI8_9HYPH</name>
<reference evidence="9" key="1">
    <citation type="submission" date="2022-08" db="EMBL/GenBank/DDBJ databases">
        <title>Complete Genome Sequences of 2 Bosea sp. soil isolates.</title>
        <authorList>
            <person name="Alvarez Arevalo M."/>
            <person name="Sterndorff E.B."/>
            <person name="Faurdal D."/>
            <person name="Joergensen T.S."/>
            <person name="Weber T."/>
        </authorList>
    </citation>
    <scope>NUCLEOTIDE SEQUENCE</scope>
    <source>
        <strain evidence="9">NBC_00436</strain>
    </source>
</reference>
<evidence type="ECO:0000256" key="6">
    <source>
        <dbReference type="ARBA" id="ARBA00022801"/>
    </source>
</evidence>
<keyword evidence="3" id="KW-0235">DNA replication</keyword>
<keyword evidence="6" id="KW-0378">Hydrolase</keyword>
<sequence length="906" mass="101637">MIRGSDTPYPSRRHRLPSEAKFVDKTEPAQGISHLRADGEASRQRVIWLRPDPARAVLAKIGFFGSRQLKEALWADLSRSEIERGDELAARFNEQERLRTAATLSYADPRAAGAREIERQLGELDEEETSPRRVADHLPEALAAFLRAMPLARRREREQAIIDKIGWEGVNLLDLDPRALAASAETRARQYAESHPKNDERFQSPEHRRLREPKTWRRRLTKQARKARAYIEGAVGAVGGPERPGRPLYVSDYTMRCHRADLRQGREHMERLRIVKLDDPTVQIPLIEAHQRKLEKEAAKRRLMLDVHIARAEAIGARTVWTTLTLPGAFHPHASNEGKRADAWNPGLGPDEAMQEMQKLFHQTMCLIRERGARPWGFWDAQAQQDGTPHRHLPAFVHDRGMTPEEAAALADPDTPDEVAARIRADSDDRVLQEARTVADQFWRRFSSTPDSARQDEARRADHGCRAYVIGDADPRYAPPRDRNGNEETCASIAKYTARYATRLATGAMDLHEVAGVEGSVAGAAEDRPASDLERHAAWATSRRARLHNWIGVASNRAPSKLWDAVWNAARRGEVTDDPRMQLAVIHMIDAQNDLAEVSRVRTELREMESEPPGDERDDRIRRLKDEVKGHSTAAAWSAYHACIAMGVWPDRDLHASERLWLREELGVVSGERLPLPPVPVREDRQNVFEETVRETVGVAAPVIVMIGSADDTRPKRKDLEPGQMVMDTEDGGWALVTASDDPLKRIILRDESWTIVDRDAAMEMAREARERKQRTEGTRSEDHDRHRAMQAAYREIREVDVTVTSGDVKDTVGTVPATPAAPLSLIPTDPRIGATPLPRVLKPGDDPPIEGDAETPDRMASYTTPGPKARLRPPQVGLSPPQGRPRCVRIVPAAPALTGRVKGME</sequence>
<feature type="domain" description="Replication gene A protein-like" evidence="8">
    <location>
        <begin position="197"/>
        <end position="400"/>
    </location>
</feature>
<evidence type="ECO:0000256" key="3">
    <source>
        <dbReference type="ARBA" id="ARBA00022705"/>
    </source>
</evidence>
<gene>
    <name evidence="9" type="ORF">NWE54_08525</name>
</gene>
<dbReference type="InterPro" id="IPR008766">
    <property type="entry name" value="Replication_gene_A-like"/>
</dbReference>
<dbReference type="Pfam" id="PF05840">
    <property type="entry name" value="Phage_GPA"/>
    <property type="match status" value="1"/>
</dbReference>
<evidence type="ECO:0000256" key="4">
    <source>
        <dbReference type="ARBA" id="ARBA00022722"/>
    </source>
</evidence>
<dbReference type="EMBL" id="CP102774">
    <property type="protein sequence ID" value="UZF88816.1"/>
    <property type="molecule type" value="Genomic_DNA"/>
</dbReference>
<comment type="function">
    <text evidence="1">Possible endonuclease which induces a single-strand cut and initiates DNA replication.</text>
</comment>
<evidence type="ECO:0000256" key="1">
    <source>
        <dbReference type="ARBA" id="ARBA00003293"/>
    </source>
</evidence>